<keyword evidence="5" id="KW-0472">Membrane</keyword>
<keyword evidence="3" id="KW-0133">Cell shape</keyword>
<dbReference type="Gene3D" id="2.40.10.340">
    <property type="entry name" value="Rod shape-determining protein MreC, domain 1"/>
    <property type="match status" value="1"/>
</dbReference>
<dbReference type="Gene3D" id="2.40.10.350">
    <property type="entry name" value="Rod shape-determining protein MreC, domain 2"/>
    <property type="match status" value="1"/>
</dbReference>
<gene>
    <name evidence="7" type="ORF">ASB62_01325</name>
</gene>
<evidence type="ECO:0000313" key="7">
    <source>
        <dbReference type="EMBL" id="KUL32797.1"/>
    </source>
</evidence>
<evidence type="ECO:0000256" key="4">
    <source>
        <dbReference type="ARBA" id="ARBA00032089"/>
    </source>
</evidence>
<dbReference type="OrthoDB" id="9811827at2"/>
<keyword evidence="5" id="KW-0812">Transmembrane</keyword>
<dbReference type="PANTHER" id="PTHR34138:SF1">
    <property type="entry name" value="CELL SHAPE-DETERMINING PROTEIN MREC"/>
    <property type="match status" value="1"/>
</dbReference>
<organism evidence="7 8">
    <name type="scientific">Chlorobium limicola</name>
    <dbReference type="NCBI Taxonomy" id="1092"/>
    <lineage>
        <taxon>Bacteria</taxon>
        <taxon>Pseudomonadati</taxon>
        <taxon>Chlorobiota</taxon>
        <taxon>Chlorobiia</taxon>
        <taxon>Chlorobiales</taxon>
        <taxon>Chlorobiaceae</taxon>
        <taxon>Chlorobium/Pelodictyon group</taxon>
        <taxon>Chlorobium</taxon>
    </lineage>
</organism>
<evidence type="ECO:0000259" key="6">
    <source>
        <dbReference type="Pfam" id="PF04085"/>
    </source>
</evidence>
<keyword evidence="5" id="KW-1133">Transmembrane helix</keyword>
<dbReference type="PANTHER" id="PTHR34138">
    <property type="entry name" value="CELL SHAPE-DETERMINING PROTEIN MREC"/>
    <property type="match status" value="1"/>
</dbReference>
<sequence>MQKFFNFLVKHNAYLLLLLYCSVALLVIRFEQDDLLSKIRSGGTELQASISDKITSYGYLFNLRKENERLMKINAELLSNVLRDQTVLHDEKNRRALFADSAAASSGYITARVIDRKFSSRENMLLIDAGKKRGIRRDMTVLTPQGLVGRVIFVSDNYAKVMPVIHSDFKVSVSSDRSNALGILSWNGGAEHLAAIEHVPISSPLKKGEMMLTTDFSTFSPRSIPVGRVIRIKPDKLFYSIDIRLAVDFSSLTYVLVAPLKTDPEKIEAFHEDLPQEQPGITNPVN</sequence>
<feature type="domain" description="Rod shape-determining protein MreC beta-barrel core" evidence="6">
    <location>
        <begin position="113"/>
        <end position="258"/>
    </location>
</feature>
<dbReference type="InterPro" id="IPR042175">
    <property type="entry name" value="Cell/Rod_MreC_2"/>
</dbReference>
<evidence type="ECO:0000256" key="2">
    <source>
        <dbReference type="ARBA" id="ARBA00013855"/>
    </source>
</evidence>
<dbReference type="InterPro" id="IPR042177">
    <property type="entry name" value="Cell/Rod_1"/>
</dbReference>
<protein>
    <recommendedName>
        <fullName evidence="2">Cell shape-determining protein MreC</fullName>
    </recommendedName>
    <alternativeName>
        <fullName evidence="4">Cell shape protein MreC</fullName>
    </alternativeName>
</protein>
<dbReference type="Pfam" id="PF04085">
    <property type="entry name" value="MreC"/>
    <property type="match status" value="1"/>
</dbReference>
<name>A0A124GAN5_CHLLI</name>
<dbReference type="EMBL" id="LMBR01000015">
    <property type="protein sequence ID" value="KUL32797.1"/>
    <property type="molecule type" value="Genomic_DNA"/>
</dbReference>
<proteinExistence type="inferred from homology"/>
<evidence type="ECO:0000256" key="5">
    <source>
        <dbReference type="SAM" id="Phobius"/>
    </source>
</evidence>
<accession>A0A124GAN5</accession>
<dbReference type="InterPro" id="IPR055342">
    <property type="entry name" value="MreC_beta-barrel_core"/>
</dbReference>
<dbReference type="AlphaFoldDB" id="A0A124GAN5"/>
<dbReference type="RefSeq" id="WP_059138279.1">
    <property type="nucleotide sequence ID" value="NZ_LMBR01000015.1"/>
</dbReference>
<keyword evidence="8" id="KW-1185">Reference proteome</keyword>
<reference evidence="7 8" key="1">
    <citation type="submission" date="2015-10" db="EMBL/GenBank/DDBJ databases">
        <title>Draft Genome Sequence of Chlorobium limicola strain Frasassi Growing under Artificial Lighting in the Frasassi Cave System.</title>
        <authorList>
            <person name="Mansor M."/>
            <person name="Macalady J."/>
        </authorList>
    </citation>
    <scope>NUCLEOTIDE SEQUENCE [LARGE SCALE GENOMIC DNA]</scope>
    <source>
        <strain evidence="7 8">Frasassi</strain>
    </source>
</reference>
<evidence type="ECO:0000256" key="1">
    <source>
        <dbReference type="ARBA" id="ARBA00009369"/>
    </source>
</evidence>
<evidence type="ECO:0000313" key="8">
    <source>
        <dbReference type="Proteomes" id="UP000053937"/>
    </source>
</evidence>
<dbReference type="Proteomes" id="UP000053937">
    <property type="component" value="Unassembled WGS sequence"/>
</dbReference>
<dbReference type="GO" id="GO:0008360">
    <property type="term" value="P:regulation of cell shape"/>
    <property type="evidence" value="ECO:0007669"/>
    <property type="project" value="UniProtKB-KW"/>
</dbReference>
<dbReference type="NCBIfam" id="NF010532">
    <property type="entry name" value="PRK13922.9-3"/>
    <property type="match status" value="1"/>
</dbReference>
<comment type="caution">
    <text evidence="7">The sequence shown here is derived from an EMBL/GenBank/DDBJ whole genome shotgun (WGS) entry which is preliminary data.</text>
</comment>
<dbReference type="GO" id="GO:0005886">
    <property type="term" value="C:plasma membrane"/>
    <property type="evidence" value="ECO:0007669"/>
    <property type="project" value="TreeGrafter"/>
</dbReference>
<dbReference type="InterPro" id="IPR007221">
    <property type="entry name" value="MreC"/>
</dbReference>
<feature type="transmembrane region" description="Helical" evidence="5">
    <location>
        <begin position="12"/>
        <end position="30"/>
    </location>
</feature>
<evidence type="ECO:0000256" key="3">
    <source>
        <dbReference type="ARBA" id="ARBA00022960"/>
    </source>
</evidence>
<comment type="similarity">
    <text evidence="1">Belongs to the MreC family.</text>
</comment>